<protein>
    <submittedName>
        <fullName evidence="7">G-protein coupled receptor Mth2</fullName>
    </submittedName>
</protein>
<evidence type="ECO:0000256" key="4">
    <source>
        <dbReference type="ARBA" id="ARBA00023136"/>
    </source>
</evidence>
<dbReference type="Gene3D" id="1.20.1070.10">
    <property type="entry name" value="Rhodopsin 7-helix transmembrane proteins"/>
    <property type="match status" value="1"/>
</dbReference>
<proteinExistence type="predicted"/>
<dbReference type="OrthoDB" id="6381486at2759"/>
<dbReference type="Pfam" id="PF00002">
    <property type="entry name" value="7tm_2"/>
    <property type="match status" value="1"/>
</dbReference>
<evidence type="ECO:0000256" key="5">
    <source>
        <dbReference type="SAM" id="MobiDB-lite"/>
    </source>
</evidence>
<sequence length="162" mass="18599">MICWFPDMESLWVHLYVWICFVMVTNILFFVMVMVILVKGQNNSLLRRSREMHRERMWLYVKLFLVMGVTWVAEMVSSRHGQCVGWLFTDIINALEGLTLFSSSSSTGLLYARYSNATTVDPSDLESAIPLGTLTEDQDESSHSEARGQDPQDTDTERHQPS</sequence>
<keyword evidence="8" id="KW-1185">Reference proteome</keyword>
<comment type="subcellular location">
    <subcellularLocation>
        <location evidence="1">Membrane</location>
        <topology evidence="1">Multi-pass membrane protein</topology>
    </subcellularLocation>
</comment>
<feature type="transmembrane region" description="Helical" evidence="6">
    <location>
        <begin position="57"/>
        <end position="73"/>
    </location>
</feature>
<dbReference type="Proteomes" id="UP000770661">
    <property type="component" value="Unassembled WGS sequence"/>
</dbReference>
<dbReference type="GO" id="GO:0016020">
    <property type="term" value="C:membrane"/>
    <property type="evidence" value="ECO:0007669"/>
    <property type="project" value="UniProtKB-SubCell"/>
</dbReference>
<keyword evidence="3 6" id="KW-1133">Transmembrane helix</keyword>
<feature type="compositionally biased region" description="Basic and acidic residues" evidence="5">
    <location>
        <begin position="140"/>
        <end position="162"/>
    </location>
</feature>
<evidence type="ECO:0000313" key="8">
    <source>
        <dbReference type="Proteomes" id="UP000770661"/>
    </source>
</evidence>
<gene>
    <name evidence="7" type="primary">mth2_2</name>
    <name evidence="7" type="ORF">GWK47_053931</name>
</gene>
<dbReference type="PANTHER" id="PTHR46953:SF1">
    <property type="entry name" value="G-PROTEIN COUPLED RECEPTOR MTH-LIKE 1-RELATED"/>
    <property type="match status" value="1"/>
</dbReference>
<name>A0A8J5CQY8_CHIOP</name>
<dbReference type="GO" id="GO:0004930">
    <property type="term" value="F:G protein-coupled receptor activity"/>
    <property type="evidence" value="ECO:0007669"/>
    <property type="project" value="InterPro"/>
</dbReference>
<keyword evidence="2 6" id="KW-0812">Transmembrane</keyword>
<evidence type="ECO:0000256" key="6">
    <source>
        <dbReference type="SAM" id="Phobius"/>
    </source>
</evidence>
<organism evidence="7 8">
    <name type="scientific">Chionoecetes opilio</name>
    <name type="common">Atlantic snow crab</name>
    <name type="synonym">Cancer opilio</name>
    <dbReference type="NCBI Taxonomy" id="41210"/>
    <lineage>
        <taxon>Eukaryota</taxon>
        <taxon>Metazoa</taxon>
        <taxon>Ecdysozoa</taxon>
        <taxon>Arthropoda</taxon>
        <taxon>Crustacea</taxon>
        <taxon>Multicrustacea</taxon>
        <taxon>Malacostraca</taxon>
        <taxon>Eumalacostraca</taxon>
        <taxon>Eucarida</taxon>
        <taxon>Decapoda</taxon>
        <taxon>Pleocyemata</taxon>
        <taxon>Brachyura</taxon>
        <taxon>Eubrachyura</taxon>
        <taxon>Majoidea</taxon>
        <taxon>Majidae</taxon>
        <taxon>Chionoecetes</taxon>
    </lineage>
</organism>
<dbReference type="AlphaFoldDB" id="A0A8J5CQY8"/>
<dbReference type="InterPro" id="IPR000832">
    <property type="entry name" value="GPCR_2_secretin-like"/>
</dbReference>
<accession>A0A8J5CQY8</accession>
<reference evidence="7" key="1">
    <citation type="submission" date="2020-07" db="EMBL/GenBank/DDBJ databases">
        <title>The High-quality genome of the commercially important snow crab, Chionoecetes opilio.</title>
        <authorList>
            <person name="Jeong J.-H."/>
            <person name="Ryu S."/>
        </authorList>
    </citation>
    <scope>NUCLEOTIDE SEQUENCE</scope>
    <source>
        <strain evidence="7">MADBK_172401_WGS</strain>
        <tissue evidence="7">Digestive gland</tissue>
    </source>
</reference>
<dbReference type="EMBL" id="JACEEZ010017241">
    <property type="protein sequence ID" value="KAG0717676.1"/>
    <property type="molecule type" value="Genomic_DNA"/>
</dbReference>
<comment type="caution">
    <text evidence="7">The sequence shown here is derived from an EMBL/GenBank/DDBJ whole genome shotgun (WGS) entry which is preliminary data.</text>
</comment>
<evidence type="ECO:0000256" key="3">
    <source>
        <dbReference type="ARBA" id="ARBA00022989"/>
    </source>
</evidence>
<feature type="transmembrane region" description="Helical" evidence="6">
    <location>
        <begin position="15"/>
        <end position="37"/>
    </location>
</feature>
<keyword evidence="4 6" id="KW-0472">Membrane</keyword>
<evidence type="ECO:0000256" key="1">
    <source>
        <dbReference type="ARBA" id="ARBA00004141"/>
    </source>
</evidence>
<dbReference type="PANTHER" id="PTHR46953">
    <property type="entry name" value="G-PROTEIN COUPLED RECEPTOR MTH-LIKE 1-RELATED"/>
    <property type="match status" value="1"/>
</dbReference>
<keyword evidence="7" id="KW-0675">Receptor</keyword>
<feature type="region of interest" description="Disordered" evidence="5">
    <location>
        <begin position="123"/>
        <end position="162"/>
    </location>
</feature>
<dbReference type="InterPro" id="IPR052808">
    <property type="entry name" value="GPCR_Mth-like"/>
</dbReference>
<evidence type="ECO:0000313" key="7">
    <source>
        <dbReference type="EMBL" id="KAG0717676.1"/>
    </source>
</evidence>
<evidence type="ECO:0000256" key="2">
    <source>
        <dbReference type="ARBA" id="ARBA00022692"/>
    </source>
</evidence>